<dbReference type="GeneID" id="300269614"/>
<dbReference type="AlphaFoldDB" id="A0A2X2CDU4"/>
<evidence type="ECO:0000313" key="2">
    <source>
        <dbReference type="EMBL" id="SPZ04901.1"/>
    </source>
</evidence>
<proteinExistence type="predicted"/>
<gene>
    <name evidence="2" type="ORF">NCTC11842_01421</name>
</gene>
<organism evidence="2 3">
    <name type="scientific">Pseudomonas luteola</name>
    <dbReference type="NCBI Taxonomy" id="47886"/>
    <lineage>
        <taxon>Bacteria</taxon>
        <taxon>Pseudomonadati</taxon>
        <taxon>Pseudomonadota</taxon>
        <taxon>Gammaproteobacteria</taxon>
        <taxon>Pseudomonadales</taxon>
        <taxon>Pseudomonadaceae</taxon>
        <taxon>Pseudomonas</taxon>
    </lineage>
</organism>
<reference evidence="2 3" key="1">
    <citation type="submission" date="2018-06" db="EMBL/GenBank/DDBJ databases">
        <authorList>
            <consortium name="Pathogen Informatics"/>
            <person name="Doyle S."/>
        </authorList>
    </citation>
    <scope>NUCLEOTIDE SEQUENCE [LARGE SCALE GENOMIC DNA]</scope>
    <source>
        <strain evidence="2 3">NCTC11842</strain>
    </source>
</reference>
<dbReference type="Proteomes" id="UP000250443">
    <property type="component" value="Unassembled WGS sequence"/>
</dbReference>
<dbReference type="EMBL" id="UAUF01000010">
    <property type="protein sequence ID" value="SPZ04901.1"/>
    <property type="molecule type" value="Genomic_DNA"/>
</dbReference>
<keyword evidence="1" id="KW-0732">Signal</keyword>
<name>A0A2X2CDU4_PSELU</name>
<accession>A0A2X2CDU4</accession>
<feature type="chain" id="PRO_5016148815" evidence="1">
    <location>
        <begin position="22"/>
        <end position="135"/>
    </location>
</feature>
<dbReference type="RefSeq" id="WP_074828629.1">
    <property type="nucleotide sequence ID" value="NZ_DALZQD010000043.1"/>
</dbReference>
<evidence type="ECO:0000313" key="3">
    <source>
        <dbReference type="Proteomes" id="UP000250443"/>
    </source>
</evidence>
<evidence type="ECO:0000256" key="1">
    <source>
        <dbReference type="SAM" id="SignalP"/>
    </source>
</evidence>
<protein>
    <submittedName>
        <fullName evidence="2">Uncharacterized protein</fullName>
    </submittedName>
</protein>
<sequence length="135" mass="15045">MKRLPIVAGALLLCGFSHLQAGEFIVHDAVVVTDGSTRLVNCQNTRGLFVLSRPLHQVDAYVVKTDIARSRLSDALERILPPGWTVRYSSPNVEGELVNLRVQSYWADALKVLTQDFNLFTIVDGERQEVIVGRL</sequence>
<feature type="signal peptide" evidence="1">
    <location>
        <begin position="1"/>
        <end position="21"/>
    </location>
</feature>